<keyword evidence="3" id="KW-0808">Transferase</keyword>
<feature type="region of interest" description="Disordered" evidence="1">
    <location>
        <begin position="54"/>
        <end position="115"/>
    </location>
</feature>
<gene>
    <name evidence="3" type="ORF">HJG59_007217</name>
</gene>
<reference evidence="3 4" key="1">
    <citation type="journal article" date="2020" name="Nature">
        <title>Six reference-quality genomes reveal evolution of bat adaptations.</title>
        <authorList>
            <person name="Jebb D."/>
            <person name="Huang Z."/>
            <person name="Pippel M."/>
            <person name="Hughes G.M."/>
            <person name="Lavrichenko K."/>
            <person name="Devanna P."/>
            <person name="Winkler S."/>
            <person name="Jermiin L.S."/>
            <person name="Skirmuntt E.C."/>
            <person name="Katzourakis A."/>
            <person name="Burkitt-Gray L."/>
            <person name="Ray D.A."/>
            <person name="Sullivan K.A.M."/>
            <person name="Roscito J.G."/>
            <person name="Kirilenko B.M."/>
            <person name="Davalos L.M."/>
            <person name="Corthals A.P."/>
            <person name="Power M.L."/>
            <person name="Jones G."/>
            <person name="Ransome R.D."/>
            <person name="Dechmann D.K.N."/>
            <person name="Locatelli A.G."/>
            <person name="Puechmaille S.J."/>
            <person name="Fedrigo O."/>
            <person name="Jarvis E.D."/>
            <person name="Hiller M."/>
            <person name="Vernes S.C."/>
            <person name="Myers E.W."/>
            <person name="Teeling E.C."/>
        </authorList>
    </citation>
    <scope>NUCLEOTIDE SEQUENCE [LARGE SCALE GENOMIC DNA]</scope>
    <source>
        <strain evidence="3">MMolMol1</strain>
        <tissue evidence="3">Muscle</tissue>
    </source>
</reference>
<evidence type="ECO:0000313" key="4">
    <source>
        <dbReference type="Proteomes" id="UP000550707"/>
    </source>
</evidence>
<sequence length="249" mass="25941">MGILMLIIIVVFFPALYNIGDMVHAARGKWGIKANCPCISRQNKSVLRPAVTNGMSQLPSINPSASSGSETTFSGGGGGTTAVTTPEPDPKADSTDTRADEPPKAESLASNSNSELKAIRPLCPDTAPPSSALHWLADLATQKAKEETKEAGSLRSVLNKESHSPFGLDSFNSTAKVSPLTPKLFNSLLLGPTASNNKTEGSSLRDLLHSGPGKLPQTPLDTGIPFPPVFSTSSAVSVLSTTLAFAAFP</sequence>
<dbReference type="Proteomes" id="UP000550707">
    <property type="component" value="Unassembled WGS sequence"/>
</dbReference>
<evidence type="ECO:0000256" key="1">
    <source>
        <dbReference type="SAM" id="MobiDB-lite"/>
    </source>
</evidence>
<dbReference type="EMBL" id="JACASF010000004">
    <property type="protein sequence ID" value="KAF6480511.1"/>
    <property type="molecule type" value="Genomic_DNA"/>
</dbReference>
<feature type="compositionally biased region" description="Polar residues" evidence="1">
    <location>
        <begin position="54"/>
        <end position="63"/>
    </location>
</feature>
<evidence type="ECO:0000313" key="3">
    <source>
        <dbReference type="EMBL" id="KAF6480511.1"/>
    </source>
</evidence>
<dbReference type="GO" id="GO:0008168">
    <property type="term" value="F:methyltransferase activity"/>
    <property type="evidence" value="ECO:0007669"/>
    <property type="project" value="UniProtKB-KW"/>
</dbReference>
<comment type="caution">
    <text evidence="3">The sequence shown here is derived from an EMBL/GenBank/DDBJ whole genome shotgun (WGS) entry which is preliminary data.</text>
</comment>
<proteinExistence type="predicted"/>
<dbReference type="GO" id="GO:0032259">
    <property type="term" value="P:methylation"/>
    <property type="evidence" value="ECO:0007669"/>
    <property type="project" value="UniProtKB-KW"/>
</dbReference>
<name>A0A7J8I871_MOLMO</name>
<feature type="chain" id="PRO_5029908602" evidence="2">
    <location>
        <begin position="21"/>
        <end position="249"/>
    </location>
</feature>
<feature type="compositionally biased region" description="Low complexity" evidence="1">
    <location>
        <begin position="64"/>
        <end position="73"/>
    </location>
</feature>
<dbReference type="AlphaFoldDB" id="A0A7J8I871"/>
<protein>
    <submittedName>
        <fullName evidence="3">Lysine demethylase 3B</fullName>
    </submittedName>
</protein>
<feature type="signal peptide" evidence="2">
    <location>
        <begin position="1"/>
        <end position="20"/>
    </location>
</feature>
<keyword evidence="3" id="KW-0489">Methyltransferase</keyword>
<accession>A0A7J8I871</accession>
<organism evidence="3 4">
    <name type="scientific">Molossus molossus</name>
    <name type="common">Pallas' mastiff bat</name>
    <name type="synonym">Vespertilio molossus</name>
    <dbReference type="NCBI Taxonomy" id="27622"/>
    <lineage>
        <taxon>Eukaryota</taxon>
        <taxon>Metazoa</taxon>
        <taxon>Chordata</taxon>
        <taxon>Craniata</taxon>
        <taxon>Vertebrata</taxon>
        <taxon>Euteleostomi</taxon>
        <taxon>Mammalia</taxon>
        <taxon>Eutheria</taxon>
        <taxon>Laurasiatheria</taxon>
        <taxon>Chiroptera</taxon>
        <taxon>Yangochiroptera</taxon>
        <taxon>Molossidae</taxon>
        <taxon>Molossus</taxon>
    </lineage>
</organism>
<keyword evidence="2" id="KW-0732">Signal</keyword>
<feature type="compositionally biased region" description="Basic and acidic residues" evidence="1">
    <location>
        <begin position="88"/>
        <end position="104"/>
    </location>
</feature>
<keyword evidence="4" id="KW-1185">Reference proteome</keyword>
<evidence type="ECO:0000256" key="2">
    <source>
        <dbReference type="SAM" id="SignalP"/>
    </source>
</evidence>